<evidence type="ECO:0000256" key="14">
    <source>
        <dbReference type="ARBA" id="ARBA00023140"/>
    </source>
</evidence>
<keyword evidence="4" id="KW-0813">Transport</keyword>
<keyword evidence="11" id="KW-0653">Protein transport</keyword>
<evidence type="ECO:0000256" key="6">
    <source>
        <dbReference type="ARBA" id="ARBA00022692"/>
    </source>
</evidence>
<evidence type="ECO:0000256" key="1">
    <source>
        <dbReference type="ARBA" id="ARBA00004585"/>
    </source>
</evidence>
<keyword evidence="13" id="KW-0472">Membrane</keyword>
<dbReference type="GO" id="GO:0061630">
    <property type="term" value="F:ubiquitin protein ligase activity"/>
    <property type="evidence" value="ECO:0007669"/>
    <property type="project" value="UniProtKB-EC"/>
</dbReference>
<dbReference type="EC" id="2.3.2.36" evidence="17"/>
<comment type="similarity">
    <text evidence="3">Belongs to the pex2/pex10/pex12 family.</text>
</comment>
<keyword evidence="5" id="KW-0808">Transferase</keyword>
<keyword evidence="6" id="KW-0812">Transmembrane</keyword>
<keyword evidence="14" id="KW-0576">Peroxisome</keyword>
<evidence type="ECO:0000256" key="2">
    <source>
        <dbReference type="ARBA" id="ARBA00004906"/>
    </source>
</evidence>
<evidence type="ECO:0000256" key="11">
    <source>
        <dbReference type="ARBA" id="ARBA00022927"/>
    </source>
</evidence>
<evidence type="ECO:0000256" key="10">
    <source>
        <dbReference type="ARBA" id="ARBA00022833"/>
    </source>
</evidence>
<dbReference type="SUPFAM" id="SSF57850">
    <property type="entry name" value="RING/U-box"/>
    <property type="match status" value="1"/>
</dbReference>
<evidence type="ECO:0000256" key="5">
    <source>
        <dbReference type="ARBA" id="ARBA00022679"/>
    </source>
</evidence>
<accession>A0AAE9ADF6</accession>
<organism evidence="20 21">
    <name type="scientific">Caenorhabditis briggsae</name>
    <dbReference type="NCBI Taxonomy" id="6238"/>
    <lineage>
        <taxon>Eukaryota</taxon>
        <taxon>Metazoa</taxon>
        <taxon>Ecdysozoa</taxon>
        <taxon>Nematoda</taxon>
        <taxon>Chromadorea</taxon>
        <taxon>Rhabditida</taxon>
        <taxon>Rhabditina</taxon>
        <taxon>Rhabditomorpha</taxon>
        <taxon>Rhabditoidea</taxon>
        <taxon>Rhabditidae</taxon>
        <taxon>Peloderinae</taxon>
        <taxon>Caenorhabditis</taxon>
    </lineage>
</organism>
<keyword evidence="7" id="KW-0479">Metal-binding</keyword>
<dbReference type="InterPro" id="IPR013083">
    <property type="entry name" value="Znf_RING/FYVE/PHD"/>
</dbReference>
<evidence type="ECO:0000256" key="16">
    <source>
        <dbReference type="ARBA" id="ARBA00034438"/>
    </source>
</evidence>
<dbReference type="Gene3D" id="3.30.40.10">
    <property type="entry name" value="Zinc/RING finger domain, C3HC4 (zinc finger)"/>
    <property type="match status" value="1"/>
</dbReference>
<dbReference type="GO" id="GO:0016558">
    <property type="term" value="P:protein import into peroxisome matrix"/>
    <property type="evidence" value="ECO:0007669"/>
    <property type="project" value="InterPro"/>
</dbReference>
<evidence type="ECO:0000256" key="9">
    <source>
        <dbReference type="ARBA" id="ARBA00022786"/>
    </source>
</evidence>
<evidence type="ECO:0000256" key="18">
    <source>
        <dbReference type="PROSITE-ProRule" id="PRU00175"/>
    </source>
</evidence>
<keyword evidence="12" id="KW-1133">Transmembrane helix</keyword>
<dbReference type="PANTHER" id="PTHR48178">
    <property type="entry name" value="PEROXISOME BIOGENESIS FACTOR 2"/>
    <property type="match status" value="1"/>
</dbReference>
<proteinExistence type="inferred from homology"/>
<dbReference type="Proteomes" id="UP000827892">
    <property type="component" value="Chromosome IV"/>
</dbReference>
<dbReference type="AlphaFoldDB" id="A0AAE9ADF6"/>
<reference evidence="20 21" key="1">
    <citation type="submission" date="2022-05" db="EMBL/GenBank/DDBJ databases">
        <title>Chromosome-level reference genomes for two strains of Caenorhabditis briggsae: an improved platform for comparative genomics.</title>
        <authorList>
            <person name="Stevens L."/>
            <person name="Andersen E.C."/>
        </authorList>
    </citation>
    <scope>NUCLEOTIDE SEQUENCE [LARGE SCALE GENOMIC DNA]</scope>
    <source>
        <strain evidence="20">QX1410_ONT</strain>
        <tissue evidence="20">Whole-organism</tissue>
    </source>
</reference>
<protein>
    <recommendedName>
        <fullName evidence="17">RING-type E3 ubiquitin transferase (cysteine targeting)</fullName>
        <ecNumber evidence="17">2.3.2.36</ecNumber>
    </recommendedName>
    <alternativeName>
        <fullName evidence="15">Peroxin-2</fullName>
    </alternativeName>
</protein>
<dbReference type="PANTHER" id="PTHR48178:SF1">
    <property type="entry name" value="PEROXISOME BIOGENESIS FACTOR 2"/>
    <property type="match status" value="1"/>
</dbReference>
<dbReference type="GO" id="GO:0005778">
    <property type="term" value="C:peroxisomal membrane"/>
    <property type="evidence" value="ECO:0007669"/>
    <property type="project" value="UniProtKB-SubCell"/>
</dbReference>
<evidence type="ECO:0000313" key="21">
    <source>
        <dbReference type="Proteomes" id="UP000827892"/>
    </source>
</evidence>
<feature type="domain" description="RING-type" evidence="19">
    <location>
        <begin position="216"/>
        <end position="254"/>
    </location>
</feature>
<sequence length="279" mass="31976">MACQCLRVDQLDAHVLDSEIRTIAQDSVDDIVNQMPVWISRVFEKLRPELKVILDAVLWTHRFSRGASPGQEQMDIAYSGYSPKLITQHFVMEVFLPYITRRLTDLSGRMEFARSYAKLEAIFELGSLLHFLYFLRSGGHSTLTESILSLRNWNNHQPTISSVNYDNQNRELMWHAFRDVILLTYPFIERIRQRVVKKQKLVRKFGSTIGGSDIECVVCDKPAVIPMIGQKCGHVACYTCVATSGNSMTCSLCSEDKEEQRMDFLAKKLEEDSTILIDQ</sequence>
<evidence type="ECO:0000256" key="3">
    <source>
        <dbReference type="ARBA" id="ARBA00008704"/>
    </source>
</evidence>
<evidence type="ECO:0000256" key="4">
    <source>
        <dbReference type="ARBA" id="ARBA00022448"/>
    </source>
</evidence>
<dbReference type="Pfam" id="PF04757">
    <property type="entry name" value="Pex2_Pex12"/>
    <property type="match status" value="1"/>
</dbReference>
<dbReference type="InterPro" id="IPR025654">
    <property type="entry name" value="PEX2/10"/>
</dbReference>
<evidence type="ECO:0000256" key="17">
    <source>
        <dbReference type="ARBA" id="ARBA00034523"/>
    </source>
</evidence>
<name>A0AAE9ADF6_CAEBR</name>
<comment type="subcellular location">
    <subcellularLocation>
        <location evidence="1">Peroxisome membrane</location>
        <topology evidence="1">Multi-pass membrane protein</topology>
    </subcellularLocation>
</comment>
<keyword evidence="8 18" id="KW-0863">Zinc-finger</keyword>
<evidence type="ECO:0000256" key="8">
    <source>
        <dbReference type="ARBA" id="ARBA00022771"/>
    </source>
</evidence>
<keyword evidence="10" id="KW-0862">Zinc</keyword>
<evidence type="ECO:0000256" key="13">
    <source>
        <dbReference type="ARBA" id="ARBA00023136"/>
    </source>
</evidence>
<evidence type="ECO:0000256" key="7">
    <source>
        <dbReference type="ARBA" id="ARBA00022723"/>
    </source>
</evidence>
<comment type="pathway">
    <text evidence="2">Protein modification; protein ubiquitination.</text>
</comment>
<evidence type="ECO:0000256" key="15">
    <source>
        <dbReference type="ARBA" id="ARBA00032511"/>
    </source>
</evidence>
<dbReference type="GO" id="GO:0008270">
    <property type="term" value="F:zinc ion binding"/>
    <property type="evidence" value="ECO:0007669"/>
    <property type="project" value="UniProtKB-KW"/>
</dbReference>
<dbReference type="EMBL" id="CP090894">
    <property type="protein sequence ID" value="ULT95448.1"/>
    <property type="molecule type" value="Genomic_DNA"/>
</dbReference>
<comment type="catalytic activity">
    <reaction evidence="16">
        <text>[E2 ubiquitin-conjugating enzyme]-S-ubiquitinyl-L-cysteine + [acceptor protein]-L-cysteine = [E2 ubiquitin-conjugating enzyme]-L-cysteine + [acceptor protein]-S-ubiquitinyl-L-cysteine.</text>
        <dbReference type="EC" id="2.3.2.36"/>
    </reaction>
</comment>
<gene>
    <name evidence="20" type="ORF">L3Y34_004287</name>
</gene>
<dbReference type="InterPro" id="IPR006845">
    <property type="entry name" value="Pex_N"/>
</dbReference>
<dbReference type="InterPro" id="IPR001841">
    <property type="entry name" value="Znf_RING"/>
</dbReference>
<evidence type="ECO:0000313" key="20">
    <source>
        <dbReference type="EMBL" id="ULT95448.1"/>
    </source>
</evidence>
<keyword evidence="9" id="KW-0833">Ubl conjugation pathway</keyword>
<evidence type="ECO:0000256" key="12">
    <source>
        <dbReference type="ARBA" id="ARBA00022989"/>
    </source>
</evidence>
<evidence type="ECO:0000259" key="19">
    <source>
        <dbReference type="PROSITE" id="PS50089"/>
    </source>
</evidence>
<dbReference type="PROSITE" id="PS50089">
    <property type="entry name" value="ZF_RING_2"/>
    <property type="match status" value="1"/>
</dbReference>